<dbReference type="AlphaFoldDB" id="A0A5C6V0A7"/>
<gene>
    <name evidence="1" type="ORF">FRX97_08600</name>
</gene>
<name>A0A5C6V0A7_9FLAO</name>
<evidence type="ECO:0000313" key="1">
    <source>
        <dbReference type="EMBL" id="TXC78380.1"/>
    </source>
</evidence>
<dbReference type="EMBL" id="VORB01000007">
    <property type="protein sequence ID" value="TXC78380.1"/>
    <property type="molecule type" value="Genomic_DNA"/>
</dbReference>
<proteinExistence type="predicted"/>
<accession>A0A5C6V0A7</accession>
<evidence type="ECO:0000313" key="2">
    <source>
        <dbReference type="Proteomes" id="UP000321168"/>
    </source>
</evidence>
<organism evidence="1 2">
    <name type="scientific">Luteibaculum oceani</name>
    <dbReference type="NCBI Taxonomy" id="1294296"/>
    <lineage>
        <taxon>Bacteria</taxon>
        <taxon>Pseudomonadati</taxon>
        <taxon>Bacteroidota</taxon>
        <taxon>Flavobacteriia</taxon>
        <taxon>Flavobacteriales</taxon>
        <taxon>Luteibaculaceae</taxon>
        <taxon>Luteibaculum</taxon>
    </lineage>
</organism>
<comment type="caution">
    <text evidence="1">The sequence shown here is derived from an EMBL/GenBank/DDBJ whole genome shotgun (WGS) entry which is preliminary data.</text>
</comment>
<evidence type="ECO:0008006" key="3">
    <source>
        <dbReference type="Google" id="ProtNLM"/>
    </source>
</evidence>
<reference evidence="1 2" key="1">
    <citation type="submission" date="2019-08" db="EMBL/GenBank/DDBJ databases">
        <title>Genome of Luteibaculum oceani JCM 18817.</title>
        <authorList>
            <person name="Bowman J.P."/>
        </authorList>
    </citation>
    <scope>NUCLEOTIDE SEQUENCE [LARGE SCALE GENOMIC DNA]</scope>
    <source>
        <strain evidence="1 2">JCM 18817</strain>
    </source>
</reference>
<protein>
    <recommendedName>
        <fullName evidence="3">Outer membrane beta-barrel protein</fullName>
    </recommendedName>
</protein>
<sequence length="260" mass="29736">MPMKVIYLIFIFLLPSVVVFGQQEEGNLGIFEENSVVYRSQRNGGAILYTNGWGGNFYWGKHIDGFKRRMLGIELTTVKNPKEVRQYNPYHQNAKSYVFGKINSVIALRPTYGIKVDKFDKLRENGVQVGYYFAVGPALTFLKPVYLEIGKFIDEENVNPFDYDYLSAERYDPSEHSLTNIYGRSSYLKGLLETDLMVGLHVKVGAHFEYSPEKDKIRALEVGIAGDFFPAPVPIMASDVNQSILFNIYLNFLFGKKYKE</sequence>
<dbReference type="OrthoDB" id="1523667at2"/>
<dbReference type="Proteomes" id="UP000321168">
    <property type="component" value="Unassembled WGS sequence"/>
</dbReference>
<keyword evidence="2" id="KW-1185">Reference proteome</keyword>
<dbReference type="RefSeq" id="WP_147014802.1">
    <property type="nucleotide sequence ID" value="NZ_VORB01000007.1"/>
</dbReference>